<feature type="binding site" evidence="6">
    <location>
        <position position="257"/>
    </location>
    <ligand>
        <name>S-adenosyl-L-methionine</name>
        <dbReference type="ChEBI" id="CHEBI:59789"/>
    </ligand>
</feature>
<evidence type="ECO:0000256" key="3">
    <source>
        <dbReference type="ARBA" id="ARBA00022603"/>
    </source>
</evidence>
<feature type="binding site" evidence="6">
    <location>
        <position position="207"/>
    </location>
    <ligand>
        <name>S-adenosyl-L-methionine</name>
        <dbReference type="ChEBI" id="CHEBI:59789"/>
    </ligand>
</feature>
<evidence type="ECO:0000256" key="5">
    <source>
        <dbReference type="ARBA" id="ARBA00022691"/>
    </source>
</evidence>
<dbReference type="EMBL" id="CP002400">
    <property type="protein sequence ID" value="ADU28106.1"/>
    <property type="molecule type" value="Genomic_DNA"/>
</dbReference>
<comment type="catalytic activity">
    <reaction evidence="6">
        <text>L-lysyl-[protein] + 3 S-adenosyl-L-methionine = N(6),N(6),N(6)-trimethyl-L-lysyl-[protein] + 3 S-adenosyl-L-homocysteine + 3 H(+)</text>
        <dbReference type="Rhea" id="RHEA:54192"/>
        <dbReference type="Rhea" id="RHEA-COMP:9752"/>
        <dbReference type="Rhea" id="RHEA-COMP:13826"/>
        <dbReference type="ChEBI" id="CHEBI:15378"/>
        <dbReference type="ChEBI" id="CHEBI:29969"/>
        <dbReference type="ChEBI" id="CHEBI:57856"/>
        <dbReference type="ChEBI" id="CHEBI:59789"/>
        <dbReference type="ChEBI" id="CHEBI:61961"/>
    </reaction>
</comment>
<dbReference type="RefSeq" id="WP_013486449.1">
    <property type="nucleotide sequence ID" value="NC_014828.1"/>
</dbReference>
<dbReference type="InterPro" id="IPR004498">
    <property type="entry name" value="Ribosomal_PrmA_MeTrfase"/>
</dbReference>
<dbReference type="GO" id="GO:0032259">
    <property type="term" value="P:methylation"/>
    <property type="evidence" value="ECO:0007669"/>
    <property type="project" value="UniProtKB-KW"/>
</dbReference>
<keyword evidence="4 6" id="KW-0808">Transferase</keyword>
<organism evidence="7 8">
    <name type="scientific">Ethanoligenens harbinense (strain DSM 18485 / JCM 12961 / CGMCC 1.5033 / YUAN-3)</name>
    <dbReference type="NCBI Taxonomy" id="663278"/>
    <lineage>
        <taxon>Bacteria</taxon>
        <taxon>Bacillati</taxon>
        <taxon>Bacillota</taxon>
        <taxon>Clostridia</taxon>
        <taxon>Eubacteriales</taxon>
        <taxon>Oscillospiraceae</taxon>
        <taxon>Ethanoligenens</taxon>
    </lineage>
</organism>
<evidence type="ECO:0000256" key="6">
    <source>
        <dbReference type="HAMAP-Rule" id="MF_00735"/>
    </source>
</evidence>
<name>E6U736_ETHHY</name>
<dbReference type="Pfam" id="PF06325">
    <property type="entry name" value="PrmA"/>
    <property type="match status" value="1"/>
</dbReference>
<dbReference type="HOGENOM" id="CLU_049382_0_1_9"/>
<dbReference type="GO" id="GO:0016279">
    <property type="term" value="F:protein-lysine N-methyltransferase activity"/>
    <property type="evidence" value="ECO:0007669"/>
    <property type="project" value="RHEA"/>
</dbReference>
<evidence type="ECO:0000256" key="1">
    <source>
        <dbReference type="ARBA" id="ARBA00009741"/>
    </source>
</evidence>
<dbReference type="GO" id="GO:0005737">
    <property type="term" value="C:cytoplasm"/>
    <property type="evidence" value="ECO:0007669"/>
    <property type="project" value="UniProtKB-SubCell"/>
</dbReference>
<dbReference type="AlphaFoldDB" id="E6U736"/>
<keyword evidence="7" id="KW-0687">Ribonucleoprotein</keyword>
<dbReference type="InterPro" id="IPR029063">
    <property type="entry name" value="SAM-dependent_MTases_sf"/>
</dbReference>
<keyword evidence="8" id="KW-1185">Reference proteome</keyword>
<sequence length="321" mass="35338">MDYTQVTIYSTHAGEEAVTARLCLLGITGVEIEDETDFNEFLENNRQYWDYVDNELREKMAGETKIKAYLPVLTAPQTVQAIRQEMDAMRAQDGAHAYGRLTLETVHVSEEDWANNWKKYFKPTPVGNVLIRPAWEPLSEEVQGYTVFSINPGMTFGTGTHETTRLCVQAAQRYVRKGAQVLDLGCGSGILSLISLLLGAEKATAVDIDPIARDTVLENAALNGIPEEVLEVYTGDVLTDDMLRARVGAGYDLVFANIVADVIIGLAPFIARVLASDGVLVTSGIIEGRRDEVAQALAGHRLFPVEEDEEKGWHCLCCKKG</sequence>
<dbReference type="PIRSF" id="PIRSF000401">
    <property type="entry name" value="RPL11_MTase"/>
    <property type="match status" value="1"/>
</dbReference>
<dbReference type="STRING" id="663278.Ethha_2613"/>
<dbReference type="eggNOG" id="COG2264">
    <property type="taxonomic scope" value="Bacteria"/>
</dbReference>
<feature type="binding site" evidence="6">
    <location>
        <position position="185"/>
    </location>
    <ligand>
        <name>S-adenosyl-L-methionine</name>
        <dbReference type="ChEBI" id="CHEBI:59789"/>
    </ligand>
</feature>
<comment type="similarity">
    <text evidence="1 6">Belongs to the methyltransferase superfamily. PrmA family.</text>
</comment>
<dbReference type="Gene3D" id="3.40.50.150">
    <property type="entry name" value="Vaccinia Virus protein VP39"/>
    <property type="match status" value="1"/>
</dbReference>
<evidence type="ECO:0000313" key="7">
    <source>
        <dbReference type="EMBL" id="ADU28106.1"/>
    </source>
</evidence>
<evidence type="ECO:0000256" key="2">
    <source>
        <dbReference type="ARBA" id="ARBA00022490"/>
    </source>
</evidence>
<feature type="binding site" evidence="6">
    <location>
        <position position="164"/>
    </location>
    <ligand>
        <name>S-adenosyl-L-methionine</name>
        <dbReference type="ChEBI" id="CHEBI:59789"/>
    </ligand>
</feature>
<dbReference type="KEGG" id="eha:Ethha_2613"/>
<comment type="function">
    <text evidence="6">Methylates ribosomal protein L11.</text>
</comment>
<keyword evidence="3 6" id="KW-0489">Methyltransferase</keyword>
<accession>E6U736</accession>
<dbReference type="HAMAP" id="MF_00735">
    <property type="entry name" value="Methyltr_PrmA"/>
    <property type="match status" value="1"/>
</dbReference>
<reference evidence="7 8" key="1">
    <citation type="submission" date="2010-12" db="EMBL/GenBank/DDBJ databases">
        <title>Complete sequence of Ethanoligenens harbinense YUAN-3.</title>
        <authorList>
            <person name="Lucas S."/>
            <person name="Copeland A."/>
            <person name="Lapidus A."/>
            <person name="Cheng J.-F."/>
            <person name="Bruce D."/>
            <person name="Goodwin L."/>
            <person name="Pitluck S."/>
            <person name="Chertkov O."/>
            <person name="Misra M."/>
            <person name="Detter J.C."/>
            <person name="Han C."/>
            <person name="Tapia R."/>
            <person name="Land M."/>
            <person name="Hauser L."/>
            <person name="Jeffries C."/>
            <person name="Kyrpides N."/>
            <person name="Ivanova N."/>
            <person name="Mikhailova N."/>
            <person name="Wang A."/>
            <person name="Mouttaki H."/>
            <person name="He Z."/>
            <person name="Zhou J."/>
            <person name="Hemme C.L."/>
            <person name="Woyke T."/>
        </authorList>
    </citation>
    <scope>NUCLEOTIDE SEQUENCE [LARGE SCALE GENOMIC DNA]</scope>
    <source>
        <strain evidence="8">DSM 18485 / JCM 12961 / CGMCC 1.5033 / YUAN-3</strain>
    </source>
</reference>
<keyword evidence="7" id="KW-0689">Ribosomal protein</keyword>
<dbReference type="NCBIfam" id="TIGR00406">
    <property type="entry name" value="prmA"/>
    <property type="match status" value="1"/>
</dbReference>
<evidence type="ECO:0000256" key="4">
    <source>
        <dbReference type="ARBA" id="ARBA00022679"/>
    </source>
</evidence>
<keyword evidence="2 6" id="KW-0963">Cytoplasm</keyword>
<dbReference type="GO" id="GO:0005840">
    <property type="term" value="C:ribosome"/>
    <property type="evidence" value="ECO:0007669"/>
    <property type="project" value="UniProtKB-KW"/>
</dbReference>
<dbReference type="SUPFAM" id="SSF53335">
    <property type="entry name" value="S-adenosyl-L-methionine-dependent methyltransferases"/>
    <property type="match status" value="1"/>
</dbReference>
<gene>
    <name evidence="6" type="primary">prmA</name>
    <name evidence="7" type="ordered locus">Ethha_2613</name>
</gene>
<comment type="subcellular location">
    <subcellularLocation>
        <location evidence="6">Cytoplasm</location>
    </subcellularLocation>
</comment>
<dbReference type="Proteomes" id="UP000001551">
    <property type="component" value="Chromosome"/>
</dbReference>
<keyword evidence="5 6" id="KW-0949">S-adenosyl-L-methionine</keyword>
<proteinExistence type="inferred from homology"/>
<dbReference type="PANTHER" id="PTHR43648:SF1">
    <property type="entry name" value="ELECTRON TRANSFER FLAVOPROTEIN BETA SUBUNIT LYSINE METHYLTRANSFERASE"/>
    <property type="match status" value="1"/>
</dbReference>
<dbReference type="PANTHER" id="PTHR43648">
    <property type="entry name" value="ELECTRON TRANSFER FLAVOPROTEIN BETA SUBUNIT LYSINE METHYLTRANSFERASE"/>
    <property type="match status" value="1"/>
</dbReference>
<dbReference type="EC" id="2.1.1.-" evidence="6"/>
<dbReference type="CDD" id="cd02440">
    <property type="entry name" value="AdoMet_MTases"/>
    <property type="match status" value="1"/>
</dbReference>
<protein>
    <recommendedName>
        <fullName evidence="6">Ribosomal protein L11 methyltransferase</fullName>
        <shortName evidence="6">L11 Mtase</shortName>
        <ecNumber evidence="6">2.1.1.-</ecNumber>
    </recommendedName>
</protein>
<dbReference type="InterPro" id="IPR050078">
    <property type="entry name" value="Ribosomal_L11_MeTrfase_PrmA"/>
</dbReference>
<evidence type="ECO:0000313" key="8">
    <source>
        <dbReference type="Proteomes" id="UP000001551"/>
    </source>
</evidence>